<protein>
    <submittedName>
        <fullName evidence="1">Uncharacterized protein</fullName>
    </submittedName>
</protein>
<reference evidence="1" key="1">
    <citation type="journal article" date="2014" name="Int. J. Syst. Evol. Microbiol.">
        <title>Complete genome sequence of Corynebacterium casei LMG S-19264T (=DSM 44701T), isolated from a smear-ripened cheese.</title>
        <authorList>
            <consortium name="US DOE Joint Genome Institute (JGI-PGF)"/>
            <person name="Walter F."/>
            <person name="Albersmeier A."/>
            <person name="Kalinowski J."/>
            <person name="Ruckert C."/>
        </authorList>
    </citation>
    <scope>NUCLEOTIDE SEQUENCE</scope>
    <source>
        <strain evidence="1">CGMCC 1.15454</strain>
    </source>
</reference>
<proteinExistence type="predicted"/>
<reference evidence="1" key="2">
    <citation type="submission" date="2020-09" db="EMBL/GenBank/DDBJ databases">
        <authorList>
            <person name="Sun Q."/>
            <person name="Zhou Y."/>
        </authorList>
    </citation>
    <scope>NUCLEOTIDE SEQUENCE</scope>
    <source>
        <strain evidence="1">CGMCC 1.15454</strain>
    </source>
</reference>
<keyword evidence="2" id="KW-1185">Reference proteome</keyword>
<gene>
    <name evidence="1" type="ORF">GCM10011409_22080</name>
</gene>
<dbReference type="AlphaFoldDB" id="A0A9W5TYA4"/>
<dbReference type="Proteomes" id="UP000621492">
    <property type="component" value="Unassembled WGS sequence"/>
</dbReference>
<name>A0A9W5TYA4_9BACI</name>
<evidence type="ECO:0000313" key="1">
    <source>
        <dbReference type="EMBL" id="GGB44096.1"/>
    </source>
</evidence>
<dbReference type="EMBL" id="BMJD01000016">
    <property type="protein sequence ID" value="GGB44096.1"/>
    <property type="molecule type" value="Genomic_DNA"/>
</dbReference>
<accession>A0A9W5TYA4</accession>
<sequence>MESKKAGLDAYDIETGKKIDTLEVKGLSKILGNTVNIYGYDLIKLN</sequence>
<evidence type="ECO:0000313" key="2">
    <source>
        <dbReference type="Proteomes" id="UP000621492"/>
    </source>
</evidence>
<comment type="caution">
    <text evidence="1">The sequence shown here is derived from an EMBL/GenBank/DDBJ whole genome shotgun (WGS) entry which is preliminary data.</text>
</comment>
<organism evidence="1 2">
    <name type="scientific">Lentibacillus populi</name>
    <dbReference type="NCBI Taxonomy" id="1827502"/>
    <lineage>
        <taxon>Bacteria</taxon>
        <taxon>Bacillati</taxon>
        <taxon>Bacillota</taxon>
        <taxon>Bacilli</taxon>
        <taxon>Bacillales</taxon>
        <taxon>Bacillaceae</taxon>
        <taxon>Lentibacillus</taxon>
    </lineage>
</organism>